<dbReference type="CDD" id="cd02205">
    <property type="entry name" value="CBS_pair_SF"/>
    <property type="match status" value="1"/>
</dbReference>
<reference evidence="4 5" key="1">
    <citation type="journal article" date="2013" name="Genome Announc.">
        <title>Genome Sequence of the Sulfate-Reducing Bacterium Desulfotomaculum hydrothermale Lam5(T).</title>
        <authorList>
            <person name="Amin O."/>
            <person name="Fardeau M.L."/>
            <person name="Valette O."/>
            <person name="Hirschler-Rea A."/>
            <person name="Barbe V."/>
            <person name="Medigue C."/>
            <person name="Vacherie B."/>
            <person name="Ollivier B."/>
            <person name="Bertin P.N."/>
            <person name="Dolla A."/>
        </authorList>
    </citation>
    <scope>NUCLEOTIDE SEQUENCE [LARGE SCALE GENOMIC DNA]</scope>
    <source>
        <strain evidence="5">Lam5 / DSM 18033</strain>
    </source>
</reference>
<dbReference type="eggNOG" id="COG0517">
    <property type="taxonomic scope" value="Bacteria"/>
</dbReference>
<dbReference type="InterPro" id="IPR051257">
    <property type="entry name" value="Diverse_CBS-Domain"/>
</dbReference>
<feature type="domain" description="CBS" evidence="3">
    <location>
        <begin position="13"/>
        <end position="82"/>
    </location>
</feature>
<proteinExistence type="predicted"/>
<keyword evidence="1 2" id="KW-0129">CBS domain</keyword>
<dbReference type="PANTHER" id="PTHR43080:SF2">
    <property type="entry name" value="CBS DOMAIN-CONTAINING PROTEIN"/>
    <property type="match status" value="1"/>
</dbReference>
<dbReference type="AlphaFoldDB" id="K8E177"/>
<comment type="caution">
    <text evidence="4">The sequence shown here is derived from an EMBL/GenBank/DDBJ whole genome shotgun (WGS) entry which is preliminary data.</text>
</comment>
<feature type="domain" description="CBS" evidence="3">
    <location>
        <begin position="109"/>
        <end position="165"/>
    </location>
</feature>
<sequence>MPGPKEKKVKHIMLPIQDYATVFLENSLRDAMFVLKCTFFAGCSAGSQAHRSVLVFDHNKKLVGTLSFRDIINSLKISRKALSEGFKYREGVFTSLCLLQAAKKVKEVMKPIGKVTVNVNDNILDAICLLMEENLELIPVEDKGQIVGMVRTVEIFKEVSELVEANGFS</sequence>
<keyword evidence="5" id="KW-1185">Reference proteome</keyword>
<dbReference type="PROSITE" id="PS51371">
    <property type="entry name" value="CBS"/>
    <property type="match status" value="2"/>
</dbReference>
<name>K8E177_9FIRM</name>
<dbReference type="Gene3D" id="3.10.580.10">
    <property type="entry name" value="CBS-domain"/>
    <property type="match status" value="1"/>
</dbReference>
<dbReference type="PANTHER" id="PTHR43080">
    <property type="entry name" value="CBS DOMAIN-CONTAINING PROTEIN CBSX3, MITOCHONDRIAL"/>
    <property type="match status" value="1"/>
</dbReference>
<dbReference type="OrthoDB" id="1806071at2"/>
<dbReference type="STRING" id="1121428.DESHY_80131"/>
<dbReference type="InterPro" id="IPR000644">
    <property type="entry name" value="CBS_dom"/>
</dbReference>
<dbReference type="InterPro" id="IPR046342">
    <property type="entry name" value="CBS_dom_sf"/>
</dbReference>
<dbReference type="EMBL" id="CAOS01000015">
    <property type="protein sequence ID" value="CCO09464.1"/>
    <property type="molecule type" value="Genomic_DNA"/>
</dbReference>
<evidence type="ECO:0000256" key="1">
    <source>
        <dbReference type="ARBA" id="ARBA00023122"/>
    </source>
</evidence>
<evidence type="ECO:0000313" key="5">
    <source>
        <dbReference type="Proteomes" id="UP000009315"/>
    </source>
</evidence>
<evidence type="ECO:0000256" key="2">
    <source>
        <dbReference type="PROSITE-ProRule" id="PRU00703"/>
    </source>
</evidence>
<gene>
    <name evidence="4" type="ORF">DESHY_80131</name>
</gene>
<evidence type="ECO:0000259" key="3">
    <source>
        <dbReference type="PROSITE" id="PS51371"/>
    </source>
</evidence>
<protein>
    <submittedName>
        <fullName evidence="4">CBS domain containing membrane protein</fullName>
    </submittedName>
</protein>
<dbReference type="SUPFAM" id="SSF54631">
    <property type="entry name" value="CBS-domain pair"/>
    <property type="match status" value="1"/>
</dbReference>
<accession>K8E177</accession>
<dbReference type="Pfam" id="PF00571">
    <property type="entry name" value="CBS"/>
    <property type="match status" value="2"/>
</dbReference>
<organism evidence="4 5">
    <name type="scientific">Desulforamulus hydrothermalis Lam5 = DSM 18033</name>
    <dbReference type="NCBI Taxonomy" id="1121428"/>
    <lineage>
        <taxon>Bacteria</taxon>
        <taxon>Bacillati</taxon>
        <taxon>Bacillota</taxon>
        <taxon>Clostridia</taxon>
        <taxon>Eubacteriales</taxon>
        <taxon>Peptococcaceae</taxon>
        <taxon>Desulforamulus</taxon>
    </lineage>
</organism>
<dbReference type="RefSeq" id="WP_008413487.1">
    <property type="nucleotide sequence ID" value="NZ_CAOS01000015.1"/>
</dbReference>
<evidence type="ECO:0000313" key="4">
    <source>
        <dbReference type="EMBL" id="CCO09464.1"/>
    </source>
</evidence>
<dbReference type="Proteomes" id="UP000009315">
    <property type="component" value="Unassembled WGS sequence"/>
</dbReference>